<dbReference type="Pfam" id="PF02381">
    <property type="entry name" value="MraZ"/>
    <property type="match status" value="2"/>
</dbReference>
<dbReference type="PANTHER" id="PTHR34701:SF1">
    <property type="entry name" value="TRANSCRIPTIONAL REGULATOR MRAZ"/>
    <property type="match status" value="1"/>
</dbReference>
<dbReference type="CDD" id="cd16321">
    <property type="entry name" value="MraZ_C"/>
    <property type="match status" value="1"/>
</dbReference>
<evidence type="ECO:0000256" key="1">
    <source>
        <dbReference type="ARBA" id="ARBA00013860"/>
    </source>
</evidence>
<dbReference type="STRING" id="633147.Olsu_1106"/>
<evidence type="ECO:0000256" key="3">
    <source>
        <dbReference type="ARBA" id="ARBA00022737"/>
    </source>
</evidence>
<evidence type="ECO:0000313" key="9">
    <source>
        <dbReference type="EMBL" id="ADK68216.1"/>
    </source>
</evidence>
<reference evidence="9 10" key="1">
    <citation type="journal article" date="2010" name="Stand. Genomic Sci.">
        <title>Complete genome sequence of Olsenella uli type strain (VPI D76D-27C).</title>
        <authorList>
            <person name="Goker M."/>
            <person name="Held B."/>
            <person name="Lucas S."/>
            <person name="Nolan M."/>
            <person name="Yasawong M."/>
            <person name="Glavina Del Rio T."/>
            <person name="Tice H."/>
            <person name="Cheng J.F."/>
            <person name="Bruce D."/>
            <person name="Detter J.C."/>
            <person name="Tapia R."/>
            <person name="Han C."/>
            <person name="Goodwin L."/>
            <person name="Pitluck S."/>
            <person name="Liolios K."/>
            <person name="Ivanova N."/>
            <person name="Mavromatis K."/>
            <person name="Mikhailova N."/>
            <person name="Pati A."/>
            <person name="Chen A."/>
            <person name="Palaniappan K."/>
            <person name="Land M."/>
            <person name="Hauser L."/>
            <person name="Chang Y.J."/>
            <person name="Jeffries C.D."/>
            <person name="Rohde M."/>
            <person name="Sikorski J."/>
            <person name="Pukall R."/>
            <person name="Woyke T."/>
            <person name="Bristow J."/>
            <person name="Eisen J.A."/>
            <person name="Markowitz V."/>
            <person name="Hugenholtz P."/>
            <person name="Kyrpides N.C."/>
            <person name="Klenk H.P."/>
            <person name="Lapidus A."/>
        </authorList>
    </citation>
    <scope>NUCLEOTIDE SEQUENCE [LARGE SCALE GENOMIC DNA]</scope>
    <source>
        <strain evidence="10">ATCC 49627 / DSM 7084 / CIP 109912 / JCM 12494 / NCIMB 702895 / VPI D76D-27C</strain>
    </source>
</reference>
<dbReference type="InterPro" id="IPR003444">
    <property type="entry name" value="MraZ"/>
</dbReference>
<dbReference type="KEGG" id="ols:Olsu_1106"/>
<dbReference type="CDD" id="cd16320">
    <property type="entry name" value="MraZ_N"/>
    <property type="match status" value="1"/>
</dbReference>
<protein>
    <recommendedName>
        <fullName evidence="1 7">Transcriptional regulator MraZ</fullName>
    </recommendedName>
</protein>
<dbReference type="AlphaFoldDB" id="E1QVR3"/>
<accession>E1QVR3</accession>
<dbReference type="InterPro" id="IPR007159">
    <property type="entry name" value="SpoVT-AbrB_dom"/>
</dbReference>
<dbReference type="GO" id="GO:0009295">
    <property type="term" value="C:nucleoid"/>
    <property type="evidence" value="ECO:0007669"/>
    <property type="project" value="UniProtKB-SubCell"/>
</dbReference>
<dbReference type="EMBL" id="CP002106">
    <property type="protein sequence ID" value="ADK68216.1"/>
    <property type="molecule type" value="Genomic_DNA"/>
</dbReference>
<dbReference type="InterPro" id="IPR038619">
    <property type="entry name" value="MraZ_sf"/>
</dbReference>
<gene>
    <name evidence="7" type="primary">mraZ</name>
    <name evidence="9" type="ordered locus">Olsu_1106</name>
</gene>
<keyword evidence="2 7" id="KW-0963">Cytoplasm</keyword>
<dbReference type="PROSITE" id="PS51740">
    <property type="entry name" value="SPOVT_ABRB"/>
    <property type="match status" value="2"/>
</dbReference>
<keyword evidence="5 7" id="KW-0238">DNA-binding</keyword>
<dbReference type="InterPro" id="IPR020603">
    <property type="entry name" value="MraZ_dom"/>
</dbReference>
<dbReference type="eggNOG" id="COG2001">
    <property type="taxonomic scope" value="Bacteria"/>
</dbReference>
<proteinExistence type="inferred from homology"/>
<keyword evidence="10" id="KW-1185">Reference proteome</keyword>
<keyword evidence="3" id="KW-0677">Repeat</keyword>
<evidence type="ECO:0000256" key="5">
    <source>
        <dbReference type="ARBA" id="ARBA00023125"/>
    </source>
</evidence>
<dbReference type="HOGENOM" id="CLU_107907_0_4_11"/>
<dbReference type="PATRIC" id="fig|633147.7.peg.436"/>
<dbReference type="InterPro" id="IPR035642">
    <property type="entry name" value="MraZ_N"/>
</dbReference>
<evidence type="ECO:0000256" key="2">
    <source>
        <dbReference type="ARBA" id="ARBA00022490"/>
    </source>
</evidence>
<evidence type="ECO:0000259" key="8">
    <source>
        <dbReference type="PROSITE" id="PS51740"/>
    </source>
</evidence>
<evidence type="ECO:0000256" key="4">
    <source>
        <dbReference type="ARBA" id="ARBA00023015"/>
    </source>
</evidence>
<dbReference type="InterPro" id="IPR035644">
    <property type="entry name" value="MraZ_C"/>
</dbReference>
<dbReference type="Proteomes" id="UP000000333">
    <property type="component" value="Chromosome"/>
</dbReference>
<keyword evidence="6 7" id="KW-0804">Transcription</keyword>
<name>E1QVR3_OLSUV</name>
<keyword evidence="4 7" id="KW-0805">Transcription regulation</keyword>
<dbReference type="Gene3D" id="3.40.1550.20">
    <property type="entry name" value="Transcriptional regulator MraZ domain"/>
    <property type="match status" value="1"/>
</dbReference>
<dbReference type="GO" id="GO:0000976">
    <property type="term" value="F:transcription cis-regulatory region binding"/>
    <property type="evidence" value="ECO:0007669"/>
    <property type="project" value="TreeGrafter"/>
</dbReference>
<dbReference type="GO" id="GO:2000143">
    <property type="term" value="P:negative regulation of DNA-templated transcription initiation"/>
    <property type="evidence" value="ECO:0007669"/>
    <property type="project" value="TreeGrafter"/>
</dbReference>
<organism evidence="9 10">
    <name type="scientific">Olsenella uli (strain ATCC 49627 / DSM 7084 / CCUG 31166 / CIP 109912 / JCM 12494 / LMG 11480 / NCIMB 702895 / VPI D76D-27C)</name>
    <name type="common">Lactobacillus uli</name>
    <dbReference type="NCBI Taxonomy" id="633147"/>
    <lineage>
        <taxon>Bacteria</taxon>
        <taxon>Bacillati</taxon>
        <taxon>Actinomycetota</taxon>
        <taxon>Coriobacteriia</taxon>
        <taxon>Coriobacteriales</taxon>
        <taxon>Atopobiaceae</taxon>
        <taxon>Olsenella</taxon>
    </lineage>
</organism>
<dbReference type="GO" id="GO:0003700">
    <property type="term" value="F:DNA-binding transcription factor activity"/>
    <property type="evidence" value="ECO:0007669"/>
    <property type="project" value="UniProtKB-UniRule"/>
</dbReference>
<dbReference type="HAMAP" id="MF_01008">
    <property type="entry name" value="MraZ"/>
    <property type="match status" value="1"/>
</dbReference>
<dbReference type="GeneID" id="78512529"/>
<comment type="similarity">
    <text evidence="7">Belongs to the MraZ family.</text>
</comment>
<dbReference type="RefSeq" id="WP_013251968.1">
    <property type="nucleotide sequence ID" value="NC_014363.1"/>
</dbReference>
<feature type="domain" description="SpoVT-AbrB" evidence="8">
    <location>
        <begin position="79"/>
        <end position="125"/>
    </location>
</feature>
<feature type="domain" description="SpoVT-AbrB" evidence="8">
    <location>
        <begin position="6"/>
        <end position="47"/>
    </location>
</feature>
<evidence type="ECO:0000256" key="6">
    <source>
        <dbReference type="ARBA" id="ARBA00023163"/>
    </source>
</evidence>
<dbReference type="SUPFAM" id="SSF89447">
    <property type="entry name" value="AbrB/MazE/MraZ-like"/>
    <property type="match status" value="1"/>
</dbReference>
<comment type="subcellular location">
    <subcellularLocation>
        <location evidence="7">Cytoplasm</location>
        <location evidence="7">Nucleoid</location>
    </subcellularLocation>
</comment>
<sequence length="141" mass="15871">MYLTGTYRHNLDAKQRVTLPAPFRRQFDEQVCLVPVGDALYGFTPESHQAWVASFFEDGKPNPRNPKDVRLQMKLLASTVTLDLDSAGRLALGKLDATKLAKRSIERAVAVVGAGDHFEIWDADRFDREMADDDLEDLMFG</sequence>
<dbReference type="OrthoDB" id="9807753at2"/>
<evidence type="ECO:0000256" key="7">
    <source>
        <dbReference type="HAMAP-Rule" id="MF_01008"/>
    </source>
</evidence>
<evidence type="ECO:0000313" key="10">
    <source>
        <dbReference type="Proteomes" id="UP000000333"/>
    </source>
</evidence>
<dbReference type="GO" id="GO:0005737">
    <property type="term" value="C:cytoplasm"/>
    <property type="evidence" value="ECO:0007669"/>
    <property type="project" value="UniProtKB-UniRule"/>
</dbReference>
<comment type="subunit">
    <text evidence="7">Forms oligomers.</text>
</comment>
<dbReference type="InterPro" id="IPR037914">
    <property type="entry name" value="SpoVT-AbrB_sf"/>
</dbReference>
<dbReference type="PANTHER" id="PTHR34701">
    <property type="entry name" value="TRANSCRIPTIONAL REGULATOR MRAZ"/>
    <property type="match status" value="1"/>
</dbReference>